<dbReference type="RefSeq" id="WP_105716384.1">
    <property type="nucleotide sequence ID" value="NZ_PVBQ01000005.1"/>
</dbReference>
<comment type="caution">
    <text evidence="1">The sequence shown here is derived from an EMBL/GenBank/DDBJ whole genome shotgun (WGS) entry which is preliminary data.</text>
</comment>
<dbReference type="SUPFAM" id="SSF159275">
    <property type="entry name" value="PA1994-like"/>
    <property type="match status" value="1"/>
</dbReference>
<proteinExistence type="predicted"/>
<evidence type="ECO:0000313" key="1">
    <source>
        <dbReference type="EMBL" id="PRD47757.1"/>
    </source>
</evidence>
<sequence length="183" mass="21155">MQDTNILWQGKYYNSLEHCTIRLDEKAVMIDSTIVGHLDNKIYSIAYFIETNRNWEVQHFSINAKINNSPFQVEGRKTDDHWNVNGSVINNMSACVDIDISLTPLSNSFPINRLKLKDGQQAHIDVIYIDILGQKITAREQKYSRLSAEKYKYENVPNDFEAIITVDKSGLIVSYPELFERVH</sequence>
<protein>
    <recommendedName>
        <fullName evidence="3">Glycolipid-binding domain-containing protein</fullName>
    </recommendedName>
</protein>
<gene>
    <name evidence="1" type="ORF">C5745_07515</name>
</gene>
<organism evidence="1 2">
    <name type="scientific">Sphingobacterium haloxyli</name>
    <dbReference type="NCBI Taxonomy" id="2100533"/>
    <lineage>
        <taxon>Bacteria</taxon>
        <taxon>Pseudomonadati</taxon>
        <taxon>Bacteroidota</taxon>
        <taxon>Sphingobacteriia</taxon>
        <taxon>Sphingobacteriales</taxon>
        <taxon>Sphingobacteriaceae</taxon>
        <taxon>Sphingobacterium</taxon>
    </lineage>
</organism>
<dbReference type="OrthoDB" id="9814791at2"/>
<dbReference type="Proteomes" id="UP000239711">
    <property type="component" value="Unassembled WGS sequence"/>
</dbReference>
<reference evidence="1 2" key="1">
    <citation type="submission" date="2018-02" db="EMBL/GenBank/DDBJ databases">
        <title>The draft genome of Sphingobacterium sp. 5JN-11.</title>
        <authorList>
            <person name="Liu L."/>
            <person name="Li L."/>
            <person name="Liang L."/>
            <person name="Zhang X."/>
            <person name="Wang T."/>
        </authorList>
    </citation>
    <scope>NUCLEOTIDE SEQUENCE [LARGE SCALE GENOMIC DNA]</scope>
    <source>
        <strain evidence="1 2">5JN-11</strain>
    </source>
</reference>
<dbReference type="Pfam" id="PF06475">
    <property type="entry name" value="Glycolipid_bind"/>
    <property type="match status" value="1"/>
</dbReference>
<dbReference type="InterPro" id="IPR009467">
    <property type="entry name" value="Glycolipid-bd_prot_put"/>
</dbReference>
<dbReference type="AlphaFoldDB" id="A0A2S9J4P4"/>
<accession>A0A2S9J4P4</accession>
<name>A0A2S9J4P4_9SPHI</name>
<evidence type="ECO:0008006" key="3">
    <source>
        <dbReference type="Google" id="ProtNLM"/>
    </source>
</evidence>
<keyword evidence="2" id="KW-1185">Reference proteome</keyword>
<dbReference type="EMBL" id="PVBQ01000005">
    <property type="protein sequence ID" value="PRD47757.1"/>
    <property type="molecule type" value="Genomic_DNA"/>
</dbReference>
<evidence type="ECO:0000313" key="2">
    <source>
        <dbReference type="Proteomes" id="UP000239711"/>
    </source>
</evidence>